<keyword evidence="1" id="KW-1133">Transmembrane helix</keyword>
<evidence type="ECO:0000313" key="3">
    <source>
        <dbReference type="Proteomes" id="UP000024635"/>
    </source>
</evidence>
<protein>
    <submittedName>
        <fullName evidence="2">Uncharacterized protein</fullName>
    </submittedName>
</protein>
<sequence>MTAEDRMYGAEELAWDHCRVPVNHVYHVYLVFSVIFLCLAAWTASKELPVPTNNFGDNACVSFLLYFLLP</sequence>
<evidence type="ECO:0000313" key="2">
    <source>
        <dbReference type="EMBL" id="EYC31927.1"/>
    </source>
</evidence>
<reference evidence="3" key="1">
    <citation type="journal article" date="2015" name="Nat. Genet.">
        <title>The genome and transcriptome of the zoonotic hookworm Ancylostoma ceylanicum identify infection-specific gene families.</title>
        <authorList>
            <person name="Schwarz E.M."/>
            <person name="Hu Y."/>
            <person name="Antoshechkin I."/>
            <person name="Miller M.M."/>
            <person name="Sternberg P.W."/>
            <person name="Aroian R.V."/>
        </authorList>
    </citation>
    <scope>NUCLEOTIDE SEQUENCE</scope>
    <source>
        <strain evidence="3">HY135</strain>
    </source>
</reference>
<gene>
    <name evidence="2" type="primary">Acey_s0003.g1310</name>
    <name evidence="2" type="ORF">Y032_0003g1310</name>
</gene>
<evidence type="ECO:0000256" key="1">
    <source>
        <dbReference type="SAM" id="Phobius"/>
    </source>
</evidence>
<dbReference type="Proteomes" id="UP000024635">
    <property type="component" value="Unassembled WGS sequence"/>
</dbReference>
<organism evidence="2 3">
    <name type="scientific">Ancylostoma ceylanicum</name>
    <dbReference type="NCBI Taxonomy" id="53326"/>
    <lineage>
        <taxon>Eukaryota</taxon>
        <taxon>Metazoa</taxon>
        <taxon>Ecdysozoa</taxon>
        <taxon>Nematoda</taxon>
        <taxon>Chromadorea</taxon>
        <taxon>Rhabditida</taxon>
        <taxon>Rhabditina</taxon>
        <taxon>Rhabditomorpha</taxon>
        <taxon>Strongyloidea</taxon>
        <taxon>Ancylostomatidae</taxon>
        <taxon>Ancylostomatinae</taxon>
        <taxon>Ancylostoma</taxon>
    </lineage>
</organism>
<feature type="transmembrane region" description="Helical" evidence="1">
    <location>
        <begin position="26"/>
        <end position="44"/>
    </location>
</feature>
<name>A0A016VY26_9BILA</name>
<proteinExistence type="predicted"/>
<accession>A0A016VY26</accession>
<dbReference type="EMBL" id="JARK01001339">
    <property type="protein sequence ID" value="EYC31927.1"/>
    <property type="molecule type" value="Genomic_DNA"/>
</dbReference>
<keyword evidence="1" id="KW-0812">Transmembrane</keyword>
<keyword evidence="3" id="KW-1185">Reference proteome</keyword>
<dbReference type="OrthoDB" id="5850332at2759"/>
<dbReference type="AlphaFoldDB" id="A0A016VY26"/>
<comment type="caution">
    <text evidence="2">The sequence shown here is derived from an EMBL/GenBank/DDBJ whole genome shotgun (WGS) entry which is preliminary data.</text>
</comment>
<keyword evidence="1" id="KW-0472">Membrane</keyword>